<keyword evidence="3 12" id="KW-1134">Transmembrane beta strand</keyword>
<proteinExistence type="inferred from homology"/>
<evidence type="ECO:0000259" key="16">
    <source>
        <dbReference type="Pfam" id="PF07715"/>
    </source>
</evidence>
<evidence type="ECO:0000256" key="12">
    <source>
        <dbReference type="PROSITE-ProRule" id="PRU01360"/>
    </source>
</evidence>
<evidence type="ECO:0000256" key="13">
    <source>
        <dbReference type="RuleBase" id="RU003357"/>
    </source>
</evidence>
<dbReference type="Gene3D" id="2.170.130.10">
    <property type="entry name" value="TonB-dependent receptor, plug domain"/>
    <property type="match status" value="1"/>
</dbReference>
<reference evidence="17 18" key="1">
    <citation type="submission" date="2020-04" db="EMBL/GenBank/DDBJ databases">
        <title>Description of novel Gluconacetobacter.</title>
        <authorList>
            <person name="Sombolestani A."/>
        </authorList>
    </citation>
    <scope>NUCLEOTIDE SEQUENCE [LARGE SCALE GENOMIC DNA]</scope>
    <source>
        <strain evidence="17 18">LMG 27724</strain>
    </source>
</reference>
<dbReference type="SUPFAM" id="SSF56935">
    <property type="entry name" value="Porins"/>
    <property type="match status" value="1"/>
</dbReference>
<dbReference type="InterPro" id="IPR036942">
    <property type="entry name" value="Beta-barrel_TonB_sf"/>
</dbReference>
<dbReference type="AlphaFoldDB" id="A0A7W4IZD4"/>
<name>A0A7W4IZD4_9PROT</name>
<feature type="domain" description="TonB-dependent receptor plug" evidence="16">
    <location>
        <begin position="80"/>
        <end position="176"/>
    </location>
</feature>
<keyword evidence="2 12" id="KW-0813">Transport</keyword>
<evidence type="ECO:0000256" key="11">
    <source>
        <dbReference type="ARBA" id="ARBA00023237"/>
    </source>
</evidence>
<dbReference type="PANTHER" id="PTHR32552:SF89">
    <property type="entry name" value="CATECHOLATE SIDEROPHORE RECEPTOR FIU"/>
    <property type="match status" value="1"/>
</dbReference>
<dbReference type="InterPro" id="IPR012910">
    <property type="entry name" value="Plug_dom"/>
</dbReference>
<evidence type="ECO:0000256" key="9">
    <source>
        <dbReference type="ARBA" id="ARBA00023077"/>
    </source>
</evidence>
<evidence type="ECO:0000313" key="17">
    <source>
        <dbReference type="EMBL" id="MBB2171811.1"/>
    </source>
</evidence>
<evidence type="ECO:0000256" key="1">
    <source>
        <dbReference type="ARBA" id="ARBA00004571"/>
    </source>
</evidence>
<comment type="subcellular location">
    <subcellularLocation>
        <location evidence="1 12">Cell outer membrane</location>
        <topology evidence="1 12">Multi-pass membrane protein</topology>
    </subcellularLocation>
</comment>
<comment type="caution">
    <text evidence="17">The sequence shown here is derived from an EMBL/GenBank/DDBJ whole genome shotgun (WGS) entry which is preliminary data.</text>
</comment>
<evidence type="ECO:0000259" key="15">
    <source>
        <dbReference type="Pfam" id="PF00593"/>
    </source>
</evidence>
<protein>
    <submittedName>
        <fullName evidence="17">TonB-dependent receptor</fullName>
    </submittedName>
</protein>
<organism evidence="17 18">
    <name type="scientific">Gluconacetobacter asukensis</name>
    <dbReference type="NCBI Taxonomy" id="1017181"/>
    <lineage>
        <taxon>Bacteria</taxon>
        <taxon>Pseudomonadati</taxon>
        <taxon>Pseudomonadota</taxon>
        <taxon>Alphaproteobacteria</taxon>
        <taxon>Acetobacterales</taxon>
        <taxon>Acetobacteraceae</taxon>
        <taxon>Gluconacetobacter</taxon>
    </lineage>
</organism>
<evidence type="ECO:0000256" key="3">
    <source>
        <dbReference type="ARBA" id="ARBA00022452"/>
    </source>
</evidence>
<feature type="signal peptide" evidence="14">
    <location>
        <begin position="1"/>
        <end position="36"/>
    </location>
</feature>
<dbReference type="PANTHER" id="PTHR32552">
    <property type="entry name" value="FERRICHROME IRON RECEPTOR-RELATED"/>
    <property type="match status" value="1"/>
</dbReference>
<evidence type="ECO:0000313" key="18">
    <source>
        <dbReference type="Proteomes" id="UP000577891"/>
    </source>
</evidence>
<dbReference type="InterPro" id="IPR000531">
    <property type="entry name" value="Beta-barrel_TonB"/>
</dbReference>
<keyword evidence="7" id="KW-0408">Iron</keyword>
<feature type="chain" id="PRO_5030986536" evidence="14">
    <location>
        <begin position="37"/>
        <end position="798"/>
    </location>
</feature>
<keyword evidence="17" id="KW-0675">Receptor</keyword>
<evidence type="ECO:0000256" key="5">
    <source>
        <dbReference type="ARBA" id="ARBA00022692"/>
    </source>
</evidence>
<keyword evidence="10 12" id="KW-0472">Membrane</keyword>
<comment type="similarity">
    <text evidence="12 13">Belongs to the TonB-dependent receptor family.</text>
</comment>
<dbReference type="Proteomes" id="UP000577891">
    <property type="component" value="Unassembled WGS sequence"/>
</dbReference>
<dbReference type="Pfam" id="PF07715">
    <property type="entry name" value="Plug"/>
    <property type="match status" value="1"/>
</dbReference>
<keyword evidence="4" id="KW-0410">Iron transport</keyword>
<keyword evidence="8" id="KW-0406">Ion transport</keyword>
<keyword evidence="6 14" id="KW-0732">Signal</keyword>
<keyword evidence="18" id="KW-1185">Reference proteome</keyword>
<dbReference type="GO" id="GO:0009279">
    <property type="term" value="C:cell outer membrane"/>
    <property type="evidence" value="ECO:0007669"/>
    <property type="project" value="UniProtKB-SubCell"/>
</dbReference>
<evidence type="ECO:0000256" key="7">
    <source>
        <dbReference type="ARBA" id="ARBA00023004"/>
    </source>
</evidence>
<dbReference type="InterPro" id="IPR039426">
    <property type="entry name" value="TonB-dep_rcpt-like"/>
</dbReference>
<evidence type="ECO:0000256" key="2">
    <source>
        <dbReference type="ARBA" id="ARBA00022448"/>
    </source>
</evidence>
<dbReference type="PROSITE" id="PS52016">
    <property type="entry name" value="TONB_DEPENDENT_REC_3"/>
    <property type="match status" value="1"/>
</dbReference>
<evidence type="ECO:0000256" key="6">
    <source>
        <dbReference type="ARBA" id="ARBA00022729"/>
    </source>
</evidence>
<keyword evidence="11 12" id="KW-0998">Cell outer membrane</keyword>
<keyword evidence="9 13" id="KW-0798">TonB box</keyword>
<keyword evidence="5 12" id="KW-0812">Transmembrane</keyword>
<dbReference type="EMBL" id="JABEQE010000004">
    <property type="protein sequence ID" value="MBB2171811.1"/>
    <property type="molecule type" value="Genomic_DNA"/>
</dbReference>
<dbReference type="Pfam" id="PF00593">
    <property type="entry name" value="TonB_dep_Rec_b-barrel"/>
    <property type="match status" value="1"/>
</dbReference>
<evidence type="ECO:0000256" key="4">
    <source>
        <dbReference type="ARBA" id="ARBA00022496"/>
    </source>
</evidence>
<sequence>MPNMIRNRNEKRMNPISFRVSLLLCAVSIVPFSASAATRPKAQPAAQPARKAPVPRAESVSVVGTLRQAAGSGQMVRTRAEASVSTVDRSYITKQVASAGALNLVQNMPGANVATSDAFGMSNQVTMTLRGLNQQEIGFMVDGTPQNDPNNGTIYPSQLIDSENLQSASITQGSSPIDTPSYVDLGGQVSFRTIDPSHTFGGYASAMFGTWDSKKQFIRINTGDIGHTGIRGWLSFSNFYDQHFTGPGTDRRLHIDAKFVKEWGHGNRVAAVFTWADQTISNYYEPTLAQWNANGRSNYYSPTYMPGGSPATNAAYWRMYQNPWEDFNIGLPSTFRLTKHITADVEPYFFHGSGGGLSGTTLPTGGYYWGNQFEAPGSALPGAASGQAPAVQRYLNSPYRTGFVDKLNWTEGKNTLTLGSWYEYDDFSNWIDYTPVTAGGAPQGPRGTDPTVMMANGRPLRSGDYNLMTQVNGIFLNDRLSLLHDRLQITGGIKTVMVDRVGTNHIPGTEYRTHDNSFQLLPRLMVGYDINHEHQLFFNATTGFRAPLGTSFFGSTSPATGQVTSLGAGQQKDEYSIAEEVGYRYQGRQILGSVTFFNYNFTNRQIATQTYVGNLPVSTTINEGGQTSRGVDIELGTVPFMHFSPYASFEYLHTSIDNDFRVGNDYLPTKGKTAVQSPHFQASFGLSYDDSLFFGNFGFKYLSSQYSTFMNDEKMPAQTHGDMTIGIYLPSYRYIKHPKFQLNFVNLWDTHYLAGLGSVLPNAQATRGVNGTLIGAAGSPTYIIGAGFTVAAQLSTEF</sequence>
<evidence type="ECO:0000256" key="14">
    <source>
        <dbReference type="SAM" id="SignalP"/>
    </source>
</evidence>
<evidence type="ECO:0000256" key="10">
    <source>
        <dbReference type="ARBA" id="ARBA00023136"/>
    </source>
</evidence>
<feature type="domain" description="TonB-dependent receptor-like beta-barrel" evidence="15">
    <location>
        <begin position="287"/>
        <end position="747"/>
    </location>
</feature>
<evidence type="ECO:0000256" key="8">
    <source>
        <dbReference type="ARBA" id="ARBA00023065"/>
    </source>
</evidence>
<gene>
    <name evidence="17" type="ORF">HLH35_06695</name>
</gene>
<dbReference type="Gene3D" id="2.40.170.20">
    <property type="entry name" value="TonB-dependent receptor, beta-barrel domain"/>
    <property type="match status" value="1"/>
</dbReference>
<accession>A0A7W4IZD4</accession>
<dbReference type="InterPro" id="IPR037066">
    <property type="entry name" value="Plug_dom_sf"/>
</dbReference>
<dbReference type="GO" id="GO:0015344">
    <property type="term" value="F:siderophore uptake transmembrane transporter activity"/>
    <property type="evidence" value="ECO:0007669"/>
    <property type="project" value="TreeGrafter"/>
</dbReference>